<dbReference type="InterPro" id="IPR000477">
    <property type="entry name" value="RT_dom"/>
</dbReference>
<evidence type="ECO:0000259" key="1">
    <source>
        <dbReference type="Pfam" id="PF00078"/>
    </source>
</evidence>
<dbReference type="AlphaFoldDB" id="A0A8K0CYV9"/>
<keyword evidence="3" id="KW-1185">Reference proteome</keyword>
<organism evidence="2 3">
    <name type="scientific">Ignelater luminosus</name>
    <name type="common">Cucubano</name>
    <name type="synonym">Pyrophorus luminosus</name>
    <dbReference type="NCBI Taxonomy" id="2038154"/>
    <lineage>
        <taxon>Eukaryota</taxon>
        <taxon>Metazoa</taxon>
        <taxon>Ecdysozoa</taxon>
        <taxon>Arthropoda</taxon>
        <taxon>Hexapoda</taxon>
        <taxon>Insecta</taxon>
        <taxon>Pterygota</taxon>
        <taxon>Neoptera</taxon>
        <taxon>Endopterygota</taxon>
        <taxon>Coleoptera</taxon>
        <taxon>Polyphaga</taxon>
        <taxon>Elateriformia</taxon>
        <taxon>Elateroidea</taxon>
        <taxon>Elateridae</taxon>
        <taxon>Agrypninae</taxon>
        <taxon>Pyrophorini</taxon>
        <taxon>Ignelater</taxon>
    </lineage>
</organism>
<reference evidence="2" key="1">
    <citation type="submission" date="2019-08" db="EMBL/GenBank/DDBJ databases">
        <title>The genome of the North American firefly Photinus pyralis.</title>
        <authorList>
            <consortium name="Photinus pyralis genome working group"/>
            <person name="Fallon T.R."/>
            <person name="Sander Lower S.E."/>
            <person name="Weng J.-K."/>
        </authorList>
    </citation>
    <scope>NUCLEOTIDE SEQUENCE</scope>
    <source>
        <strain evidence="2">TRF0915ILg1</strain>
        <tissue evidence="2">Whole body</tissue>
    </source>
</reference>
<dbReference type="PANTHER" id="PTHR19446">
    <property type="entry name" value="REVERSE TRANSCRIPTASES"/>
    <property type="match status" value="1"/>
</dbReference>
<comment type="caution">
    <text evidence="2">The sequence shown here is derived from an EMBL/GenBank/DDBJ whole genome shotgun (WGS) entry which is preliminary data.</text>
</comment>
<evidence type="ECO:0000313" key="3">
    <source>
        <dbReference type="Proteomes" id="UP000801492"/>
    </source>
</evidence>
<dbReference type="Proteomes" id="UP000801492">
    <property type="component" value="Unassembled WGS sequence"/>
</dbReference>
<sequence>MKKQAQQQIPENHVEAISTEEIQQAIREMKNGKSSGSGGIPIKILKHANTSIHEILTYIFNRCLLNHDKLPQDWKVRYLTPIYKKRSRHDCSNYREISGLATMGRPYGHIVRRRIGKKIAVGEEQSVFTGIDNIFSLKQITEKSKIKSLETYLIFIDLEKAFDVVSVKKLFKILDKSNINKQPIFTIKQIYEGQTNIIKINNRLSAPFTTNKGLRQAAAYHLPCLKCI</sequence>
<dbReference type="EMBL" id="VTPC01005357">
    <property type="protein sequence ID" value="KAF2896139.1"/>
    <property type="molecule type" value="Genomic_DNA"/>
</dbReference>
<dbReference type="Pfam" id="PF00078">
    <property type="entry name" value="RVT_1"/>
    <property type="match status" value="1"/>
</dbReference>
<feature type="domain" description="Reverse transcriptase" evidence="1">
    <location>
        <begin position="84"/>
        <end position="216"/>
    </location>
</feature>
<dbReference type="OrthoDB" id="6745707at2759"/>
<accession>A0A8K0CYV9</accession>
<gene>
    <name evidence="2" type="ORF">ILUMI_10037</name>
</gene>
<evidence type="ECO:0000313" key="2">
    <source>
        <dbReference type="EMBL" id="KAF2896139.1"/>
    </source>
</evidence>
<proteinExistence type="predicted"/>
<protein>
    <recommendedName>
        <fullName evidence="1">Reverse transcriptase domain-containing protein</fullName>
    </recommendedName>
</protein>
<name>A0A8K0CYV9_IGNLU</name>